<evidence type="ECO:0000313" key="2">
    <source>
        <dbReference type="Proteomes" id="UP001163603"/>
    </source>
</evidence>
<protein>
    <submittedName>
        <fullName evidence="1">Uncharacterized protein</fullName>
    </submittedName>
</protein>
<sequence>MHTLTLPLALLLFAVIIPPPLSLSSAVSSVDPYRYRYLKPLHRQSSPQEFIELAHPLPSSDPVTPSCTLTIINHSFGNTINKPPFTAPYSPPSDCPRPWSHVILGFHAKVKGEQYDRIAGLWLGGVELLRTSTAEPSESGIFWKVRKDITRYSSLLVQSNLNVTMMLENIVNNVFTGVYHVNVNLLFFKDKDVTGTVPSILSSDNFNSTLGFESDKYYHPPADLILPISNNDGEREGFWFRVESESDLNFKKIKFPRNAYRVILELYVSFHGNDEFWYLNPPNSYIEKNNLTTSRGNGFYREVLVTIDGKLVASEIPFPVIFTGGINPLFWEPVVAIGAFNLPSYDLDLTPFLGVVLDGKEHKIGIEVKDAISYWLVNANLHIWLDSGSSEVKAGSGEYHYPNLTLHTNEAFRFLDGRLDVKARRRTGYEGWVKSSLGILTTRVMRQFRFRGFLRFDKNGTHKLVQQRIKVKRQVEVRNERGILVTHVIINRRYPVEVKTVSSPGSEKDRYVLETDVNHFFREQCLIGKTRSTVYNSQISGGWMEVKDHSVLSGEANTEQSYSYRDEFGCYSRSVVASNGELISDKPTPCISAF</sequence>
<reference evidence="2" key="1">
    <citation type="journal article" date="2023" name="G3 (Bethesda)">
        <title>Genome assembly and association tests identify interacting loci associated with vigor, precocity, and sex in interspecific pistachio rootstocks.</title>
        <authorList>
            <person name="Palmer W."/>
            <person name="Jacygrad E."/>
            <person name="Sagayaradj S."/>
            <person name="Cavanaugh K."/>
            <person name="Han R."/>
            <person name="Bertier L."/>
            <person name="Beede B."/>
            <person name="Kafkas S."/>
            <person name="Golino D."/>
            <person name="Preece J."/>
            <person name="Michelmore R."/>
        </authorList>
    </citation>
    <scope>NUCLEOTIDE SEQUENCE [LARGE SCALE GENOMIC DNA]</scope>
</reference>
<keyword evidence="2" id="KW-1185">Reference proteome</keyword>
<gene>
    <name evidence="1" type="ORF">Pint_06567</name>
</gene>
<proteinExistence type="predicted"/>
<organism evidence="1 2">
    <name type="scientific">Pistacia integerrima</name>
    <dbReference type="NCBI Taxonomy" id="434235"/>
    <lineage>
        <taxon>Eukaryota</taxon>
        <taxon>Viridiplantae</taxon>
        <taxon>Streptophyta</taxon>
        <taxon>Embryophyta</taxon>
        <taxon>Tracheophyta</taxon>
        <taxon>Spermatophyta</taxon>
        <taxon>Magnoliopsida</taxon>
        <taxon>eudicotyledons</taxon>
        <taxon>Gunneridae</taxon>
        <taxon>Pentapetalae</taxon>
        <taxon>rosids</taxon>
        <taxon>malvids</taxon>
        <taxon>Sapindales</taxon>
        <taxon>Anacardiaceae</taxon>
        <taxon>Pistacia</taxon>
    </lineage>
</organism>
<evidence type="ECO:0000313" key="1">
    <source>
        <dbReference type="EMBL" id="KAJ0045868.1"/>
    </source>
</evidence>
<accession>A0ACC0Z7J0</accession>
<dbReference type="EMBL" id="CM047738">
    <property type="protein sequence ID" value="KAJ0045868.1"/>
    <property type="molecule type" value="Genomic_DNA"/>
</dbReference>
<dbReference type="Proteomes" id="UP001163603">
    <property type="component" value="Chromosome 3"/>
</dbReference>
<comment type="caution">
    <text evidence="1">The sequence shown here is derived from an EMBL/GenBank/DDBJ whole genome shotgun (WGS) entry which is preliminary data.</text>
</comment>
<name>A0ACC0Z7J0_9ROSI</name>